<keyword evidence="4" id="KW-1185">Reference proteome</keyword>
<evidence type="ECO:0000313" key="3">
    <source>
        <dbReference type="EMBL" id="NZA26379.1"/>
    </source>
</evidence>
<evidence type="ECO:0000313" key="4">
    <source>
        <dbReference type="Proteomes" id="UP000578091"/>
    </source>
</evidence>
<proteinExistence type="predicted"/>
<evidence type="ECO:0000259" key="2">
    <source>
        <dbReference type="Pfam" id="PF13026"/>
    </source>
</evidence>
<keyword evidence="1" id="KW-0732">Signal</keyword>
<organism evidence="3 4">
    <name type="scientific">Luteimonas salinisoli</name>
    <dbReference type="NCBI Taxonomy" id="2752307"/>
    <lineage>
        <taxon>Bacteria</taxon>
        <taxon>Pseudomonadati</taxon>
        <taxon>Pseudomonadota</taxon>
        <taxon>Gammaproteobacteria</taxon>
        <taxon>Lysobacterales</taxon>
        <taxon>Lysobacteraceae</taxon>
        <taxon>Luteimonas</taxon>
    </lineage>
</organism>
<protein>
    <submittedName>
        <fullName evidence="3">DUF3887 domain-containing protein</fullName>
    </submittedName>
</protein>
<dbReference type="InterPro" id="IPR024981">
    <property type="entry name" value="DUF3887"/>
</dbReference>
<accession>A0A853JCM4</accession>
<gene>
    <name evidence="3" type="ORF">H0E84_08270</name>
</gene>
<feature type="signal peptide" evidence="1">
    <location>
        <begin position="1"/>
        <end position="23"/>
    </location>
</feature>
<sequence>MHHRSFRYALALLAAMAVSAAWAQSPGERATRVLDQLEAGEYEAIAETFDPQMRAAIDADRLRQAWTSLPQQVGALQSRGAPVEARQGPYDVVVVPLQYERAAVDAVISFDAESRLAGLLLQPAAAGE</sequence>
<reference evidence="3 4" key="1">
    <citation type="submission" date="2020-07" db="EMBL/GenBank/DDBJ databases">
        <title>Luteimonas sp. SJ-92.</title>
        <authorList>
            <person name="Huang X.-X."/>
            <person name="Xu L."/>
            <person name="Sun J.-Q."/>
        </authorList>
    </citation>
    <scope>NUCLEOTIDE SEQUENCE [LARGE SCALE GENOMIC DNA]</scope>
    <source>
        <strain evidence="3 4">SJ-92</strain>
    </source>
</reference>
<dbReference type="Proteomes" id="UP000578091">
    <property type="component" value="Unassembled WGS sequence"/>
</dbReference>
<comment type="caution">
    <text evidence="3">The sequence shown here is derived from an EMBL/GenBank/DDBJ whole genome shotgun (WGS) entry which is preliminary data.</text>
</comment>
<feature type="domain" description="DUF3887" evidence="2">
    <location>
        <begin position="30"/>
        <end position="119"/>
    </location>
</feature>
<dbReference type="Gene3D" id="3.10.450.590">
    <property type="match status" value="1"/>
</dbReference>
<dbReference type="AlphaFoldDB" id="A0A853JCM4"/>
<dbReference type="EMBL" id="JACCKA010000054">
    <property type="protein sequence ID" value="NZA26379.1"/>
    <property type="molecule type" value="Genomic_DNA"/>
</dbReference>
<name>A0A853JCM4_9GAMM</name>
<dbReference type="RefSeq" id="WP_180678172.1">
    <property type="nucleotide sequence ID" value="NZ_JACCKA010000054.1"/>
</dbReference>
<dbReference type="Pfam" id="PF13026">
    <property type="entry name" value="DUF3887"/>
    <property type="match status" value="1"/>
</dbReference>
<evidence type="ECO:0000256" key="1">
    <source>
        <dbReference type="SAM" id="SignalP"/>
    </source>
</evidence>
<feature type="chain" id="PRO_5032341260" evidence="1">
    <location>
        <begin position="24"/>
        <end position="128"/>
    </location>
</feature>